<comment type="caution">
    <text evidence="2">The sequence shown here is derived from an EMBL/GenBank/DDBJ whole genome shotgun (WGS) entry which is preliminary data.</text>
</comment>
<dbReference type="EMBL" id="CAJMWZ010000508">
    <property type="protein sequence ID" value="CAE6420418.1"/>
    <property type="molecule type" value="Genomic_DNA"/>
</dbReference>
<dbReference type="Gene3D" id="3.60.130.30">
    <property type="match status" value="1"/>
</dbReference>
<dbReference type="AlphaFoldDB" id="A0A8H2X8A5"/>
<protein>
    <submittedName>
        <fullName evidence="2">Uncharacterized protein</fullName>
    </submittedName>
</protein>
<feature type="compositionally biased region" description="Polar residues" evidence="1">
    <location>
        <begin position="180"/>
        <end position="193"/>
    </location>
</feature>
<feature type="region of interest" description="Disordered" evidence="1">
    <location>
        <begin position="455"/>
        <end position="516"/>
    </location>
</feature>
<feature type="compositionally biased region" description="Basic and acidic residues" evidence="1">
    <location>
        <begin position="477"/>
        <end position="516"/>
    </location>
</feature>
<name>A0A8H2X8A5_9AGAM</name>
<reference evidence="2" key="1">
    <citation type="submission" date="2021-01" db="EMBL/GenBank/DDBJ databases">
        <authorList>
            <person name="Kaushik A."/>
        </authorList>
    </citation>
    <scope>NUCLEOTIDE SEQUENCE</scope>
    <source>
        <strain evidence="2">Type strain: AG8-Rh-89/</strain>
    </source>
</reference>
<dbReference type="Proteomes" id="UP000663850">
    <property type="component" value="Unassembled WGS sequence"/>
</dbReference>
<feature type="compositionally biased region" description="Basic and acidic residues" evidence="1">
    <location>
        <begin position="455"/>
        <end position="465"/>
    </location>
</feature>
<evidence type="ECO:0000313" key="2">
    <source>
        <dbReference type="EMBL" id="CAE6420418.1"/>
    </source>
</evidence>
<proteinExistence type="predicted"/>
<organism evidence="2 3">
    <name type="scientific">Rhizoctonia solani</name>
    <dbReference type="NCBI Taxonomy" id="456999"/>
    <lineage>
        <taxon>Eukaryota</taxon>
        <taxon>Fungi</taxon>
        <taxon>Dikarya</taxon>
        <taxon>Basidiomycota</taxon>
        <taxon>Agaricomycotina</taxon>
        <taxon>Agaricomycetes</taxon>
        <taxon>Cantharellales</taxon>
        <taxon>Ceratobasidiaceae</taxon>
        <taxon>Rhizoctonia</taxon>
    </lineage>
</organism>
<evidence type="ECO:0000313" key="3">
    <source>
        <dbReference type="Proteomes" id="UP000663850"/>
    </source>
</evidence>
<gene>
    <name evidence="2" type="ORF">RDB_LOCUS9286</name>
</gene>
<evidence type="ECO:0000256" key="1">
    <source>
        <dbReference type="SAM" id="MobiDB-lite"/>
    </source>
</evidence>
<sequence>MGRTKSARSQQQTATWADMITPQTFEGLNIDSNGLELITRNVPLPKGTQYECRQKTNRETLKKTEHNMTRALLREVSTALGNKVELPFRISEFEKARDKGIPLEGTGPFKELARNPTRLTRDKGPRVVTDLDGIPILWYFPTFIGNGLQTNLLRCISDIAQVYRPPKDADIKDRRAGPKQSGQPAQSSHSTRYVTRSHTAQLATATVEEPLHEQEREAEFMHGSVCVVEQPPSILDDQLPPETYKESEGEDGAKGIRPIQMSSQFRNALSSALSPTIRFLEAKRLLDKKITRLTDIIQPSLSKSMCELRAQMSAVKGPTQVAVINGWTSAFPCYGVAINRVTGMHRDQGGFRGGLDVIGVLGTFDRGGDLDLPDLNLRLEWTPGCLGAFDGYDFRHMVHEWSGGSRVTLISFCRKSTWDGLHLKPTITRPHISECQGLLSTAIEERNAAVKEDCKNRAVQRDNKPFRTRPNESPPGPRERESGTRHFYKSRGESQSERKEGCDPKRRRLDNVLDHS</sequence>
<feature type="region of interest" description="Disordered" evidence="1">
    <location>
        <begin position="169"/>
        <end position="193"/>
    </location>
</feature>
<accession>A0A8H2X8A5</accession>